<dbReference type="GO" id="GO:0005524">
    <property type="term" value="F:ATP binding"/>
    <property type="evidence" value="ECO:0007669"/>
    <property type="project" value="UniProtKB-KW"/>
</dbReference>
<accession>A0A1X0QE23</accession>
<dbReference type="Proteomes" id="UP000192356">
    <property type="component" value="Unassembled WGS sequence"/>
</dbReference>
<dbReference type="EMBL" id="LVKB01000002">
    <property type="protein sequence ID" value="ORD98051.1"/>
    <property type="molecule type" value="Genomic_DNA"/>
</dbReference>
<reference evidence="10 11" key="1">
    <citation type="journal article" date="2017" name="Environ. Microbiol.">
        <title>Decay of the glycolytic pathway and adaptation to intranuclear parasitism within Enterocytozoonidae microsporidia.</title>
        <authorList>
            <person name="Wiredu Boakye D."/>
            <person name="Jaroenlak P."/>
            <person name="Prachumwat A."/>
            <person name="Williams T.A."/>
            <person name="Bateman K.S."/>
            <person name="Itsathitphaisarn O."/>
            <person name="Sritunyalucksana K."/>
            <person name="Paszkiewicz K.H."/>
            <person name="Moore K.A."/>
            <person name="Stentiford G.D."/>
            <person name="Williams B.A."/>
        </authorList>
    </citation>
    <scope>NUCLEOTIDE SEQUENCE [LARGE SCALE GENOMIC DNA]</scope>
    <source>
        <strain evidence="10 11">GB1</strain>
    </source>
</reference>
<evidence type="ECO:0000313" key="10">
    <source>
        <dbReference type="EMBL" id="ORD98051.1"/>
    </source>
</evidence>
<dbReference type="InterPro" id="IPR015413">
    <property type="entry name" value="Methionyl/Leucyl_tRNA_Synth"/>
</dbReference>
<evidence type="ECO:0000256" key="6">
    <source>
        <dbReference type="ARBA" id="ARBA00023146"/>
    </source>
</evidence>
<evidence type="ECO:0000256" key="3">
    <source>
        <dbReference type="ARBA" id="ARBA00022741"/>
    </source>
</evidence>
<dbReference type="AlphaFoldDB" id="A0A1X0QE23"/>
<dbReference type="InterPro" id="IPR001412">
    <property type="entry name" value="aa-tRNA-synth_I_CS"/>
</dbReference>
<dbReference type="PANTHER" id="PTHR45794:SF1">
    <property type="entry name" value="LEUCINE--TRNA LIGASE, CYTOPLASMIC"/>
    <property type="match status" value="1"/>
</dbReference>
<evidence type="ECO:0000313" key="11">
    <source>
        <dbReference type="Proteomes" id="UP000192356"/>
    </source>
</evidence>
<dbReference type="PROSITE" id="PS00178">
    <property type="entry name" value="AA_TRNA_LIGASE_I"/>
    <property type="match status" value="1"/>
</dbReference>
<dbReference type="OrthoDB" id="10249672at2759"/>
<organism evidence="10 11">
    <name type="scientific">Hepatospora eriocheir</name>
    <dbReference type="NCBI Taxonomy" id="1081669"/>
    <lineage>
        <taxon>Eukaryota</taxon>
        <taxon>Fungi</taxon>
        <taxon>Fungi incertae sedis</taxon>
        <taxon>Microsporidia</taxon>
        <taxon>Hepatosporidae</taxon>
        <taxon>Hepatospora</taxon>
    </lineage>
</organism>
<evidence type="ECO:0000256" key="2">
    <source>
        <dbReference type="ARBA" id="ARBA00022598"/>
    </source>
</evidence>
<comment type="catalytic activity">
    <reaction evidence="7">
        <text>tRNA(Leu) + L-leucine + ATP = L-leucyl-tRNA(Leu) + AMP + diphosphate</text>
        <dbReference type="Rhea" id="RHEA:11688"/>
        <dbReference type="Rhea" id="RHEA-COMP:9613"/>
        <dbReference type="Rhea" id="RHEA-COMP:9622"/>
        <dbReference type="ChEBI" id="CHEBI:30616"/>
        <dbReference type="ChEBI" id="CHEBI:33019"/>
        <dbReference type="ChEBI" id="CHEBI:57427"/>
        <dbReference type="ChEBI" id="CHEBI:78442"/>
        <dbReference type="ChEBI" id="CHEBI:78494"/>
        <dbReference type="ChEBI" id="CHEBI:456215"/>
        <dbReference type="EC" id="6.1.1.4"/>
    </reaction>
</comment>
<feature type="domain" description="Methionyl/Leucyl tRNA synthetase" evidence="9">
    <location>
        <begin position="35"/>
        <end position="93"/>
    </location>
</feature>
<evidence type="ECO:0000256" key="1">
    <source>
        <dbReference type="ARBA" id="ARBA00005594"/>
    </source>
</evidence>
<dbReference type="GO" id="GO:0006429">
    <property type="term" value="P:leucyl-tRNA aminoacylation"/>
    <property type="evidence" value="ECO:0007669"/>
    <property type="project" value="InterPro"/>
</dbReference>
<comment type="caution">
    <text evidence="10">The sequence shown here is derived from an EMBL/GenBank/DDBJ whole genome shotgun (WGS) entry which is preliminary data.</text>
</comment>
<dbReference type="SUPFAM" id="SSF52374">
    <property type="entry name" value="Nucleotidylyl transferase"/>
    <property type="match status" value="1"/>
</dbReference>
<dbReference type="VEuPathDB" id="MicrosporidiaDB:HERIO_65"/>
<dbReference type="Gene3D" id="3.40.50.620">
    <property type="entry name" value="HUPs"/>
    <property type="match status" value="3"/>
</dbReference>
<evidence type="ECO:0000256" key="8">
    <source>
        <dbReference type="RuleBase" id="RU363039"/>
    </source>
</evidence>
<dbReference type="SUPFAM" id="SSF47323">
    <property type="entry name" value="Anticodon-binding domain of a subclass of class I aminoacyl-tRNA synthetases"/>
    <property type="match status" value="1"/>
</dbReference>
<keyword evidence="6 8" id="KW-0030">Aminoacyl-tRNA synthetase</keyword>
<evidence type="ECO:0000259" key="9">
    <source>
        <dbReference type="Pfam" id="PF09334"/>
    </source>
</evidence>
<keyword evidence="11" id="KW-1185">Reference proteome</keyword>
<protein>
    <submittedName>
        <fullName evidence="10">SYLC</fullName>
    </submittedName>
</protein>
<sequence>MTEDKHNTTKLDYLNSVEIHRNVETNVDETREKFFITFPYPYMNGKLHLGHLYSFSKADIFAHFKELQGYNVLFPFAFHCTGMPISASAQKLKEEIRGNKVDLSIIEILKSLGFSLECCDQCKYLEVLVGNMSNNSSENVKNFMLLCPGCGIKDATYEKNKPIYKFTDPYHWCRTFPKYCKESLIGFDSMIDWRRSFITTEINPYYDAFVKYQFKKLKSLDVIKFGKKHSIFCPIDNQPCLDHDRRIGEGIKPIFLECFKLKKNNVILLIPNKNKYITKNVTKNYQIVISENTYVVKTMIDKQLYLMEDYIYNNLKYQLDEIGEPSECYLEDYFDNIKVIENVKTSFIKITSDNNEEEKLINIDINSVKPTLKLLENKHFIGLYIPEGYVKSRAGGDCVVGLVDQWFINYNDEAWKDKVYESMKNIECTEDTKSKLIDSIDWIKEWACSRTFGLGTKIPWDKEYLIDSLSDSTIYMAFYTFKHYLFSDLEGKDELFPKKLVCESIYRFIFNEIDESQLKNDLITKNKSNIDLDQPIEILKKCKESFNYFYPVDLRVSGKDLISNHLIFFIMNHVLLFDKDKIPRRIFTNGHLLLNGKKMSKSEGNFLTVENALIKYGSSSCRMCLADCGDTNEDANFVENIADLFVLKLYRLTKIIESIVVSDKDNNEVNISESTDNNEVDVSELILINRIYLNSIETLKSYESINFKDVIKYGFYENLSAIENYEIMSNKINHQLINYAYKTLIQLMYPVIPSLSRYLLQLMNCNVELPRMFLSDNYITIDMNIEWKYIDIYNYLRSIISRIKPGNKYCIEPGEDYCEWKKAGMELVNKFKDSEDFKTVILKEIRESTDKNIKGNKKIMMFCMDYYNFPSKYVRTFNEMKILKTFKDYLSKISGSFIEIGDFNKTSEPLKPSIILRK</sequence>
<keyword evidence="4 8" id="KW-0067">ATP-binding</keyword>
<proteinExistence type="inferred from homology"/>
<evidence type="ECO:0000256" key="5">
    <source>
        <dbReference type="ARBA" id="ARBA00022917"/>
    </source>
</evidence>
<dbReference type="Pfam" id="PF09334">
    <property type="entry name" value="tRNA-synt_1g"/>
    <property type="match status" value="2"/>
</dbReference>
<evidence type="ECO:0000256" key="4">
    <source>
        <dbReference type="ARBA" id="ARBA00022840"/>
    </source>
</evidence>
<gene>
    <name evidence="10" type="primary">SYLC</name>
    <name evidence="10" type="ORF">HERIO_65</name>
</gene>
<dbReference type="InterPro" id="IPR009080">
    <property type="entry name" value="tRNAsynth_Ia_anticodon-bd"/>
</dbReference>
<feature type="domain" description="Methionyl/Leucyl tRNA synthetase" evidence="9">
    <location>
        <begin position="555"/>
        <end position="639"/>
    </location>
</feature>
<name>A0A1X0QE23_9MICR</name>
<dbReference type="InterPro" id="IPR004493">
    <property type="entry name" value="Leu-tRNA-synth_Ia_arc/euk"/>
</dbReference>
<dbReference type="InterPro" id="IPR014729">
    <property type="entry name" value="Rossmann-like_a/b/a_fold"/>
</dbReference>
<dbReference type="GO" id="GO:0004823">
    <property type="term" value="F:leucine-tRNA ligase activity"/>
    <property type="evidence" value="ECO:0007669"/>
    <property type="project" value="UniProtKB-EC"/>
</dbReference>
<comment type="similarity">
    <text evidence="1 8">Belongs to the class-I aminoacyl-tRNA synthetase family.</text>
</comment>
<dbReference type="PANTHER" id="PTHR45794">
    <property type="entry name" value="LEUCYL-TRNA SYNTHETASE"/>
    <property type="match status" value="1"/>
</dbReference>
<dbReference type="VEuPathDB" id="MicrosporidiaDB:A0H76_292"/>
<evidence type="ECO:0000256" key="7">
    <source>
        <dbReference type="ARBA" id="ARBA00047469"/>
    </source>
</evidence>
<keyword evidence="5 8" id="KW-0648">Protein biosynthesis</keyword>
<keyword evidence="2 8" id="KW-0436">Ligase</keyword>
<keyword evidence="3 8" id="KW-0547">Nucleotide-binding</keyword>